<dbReference type="GO" id="GO:0005634">
    <property type="term" value="C:nucleus"/>
    <property type="evidence" value="ECO:0007669"/>
    <property type="project" value="TreeGrafter"/>
</dbReference>
<dbReference type="Proteomes" id="UP000824782">
    <property type="component" value="Unassembled WGS sequence"/>
</dbReference>
<comment type="caution">
    <text evidence="4">The sequence shown here is derived from an EMBL/GenBank/DDBJ whole genome shotgun (WGS) entry which is preliminary data.</text>
</comment>
<feature type="domain" description="Anti-proliferative protein" evidence="3">
    <location>
        <begin position="11"/>
        <end position="117"/>
    </location>
</feature>
<keyword evidence="5" id="KW-1185">Reference proteome</keyword>
<feature type="compositionally biased region" description="Low complexity" evidence="2">
    <location>
        <begin position="159"/>
        <end position="173"/>
    </location>
</feature>
<name>A0AAV7D0T4_ENGPU</name>
<sequence length="238" mass="27545">MAGYSFIPLEMREELLAGVRYMRTLANRFRIVDPMKVEKFGDHLLEILAKKFTGHWYPEEPMKDQAYRCIRVNKNDREETILEACIHSGLNYQDLDLPKEMTLWIVPYEVSCRLHEYSRLYTVATFDPRKPRHPLEEEQVAAVSGPVTCSTPPLEDDGSTLSPTVPSSPTSTPRRQWSQNVEEIWENPVPLHAPRPGFRTASPLWIPGWRAPQFFKNSPEVSQQGFWLQPRWGANPHC</sequence>
<dbReference type="PANTHER" id="PTHR22978">
    <property type="entry name" value="B-CELL TRANSLOCATION GENE"/>
    <property type="match status" value="1"/>
</dbReference>
<evidence type="ECO:0000313" key="5">
    <source>
        <dbReference type="Proteomes" id="UP000824782"/>
    </source>
</evidence>
<evidence type="ECO:0000259" key="3">
    <source>
        <dbReference type="SMART" id="SM00099"/>
    </source>
</evidence>
<dbReference type="Gene3D" id="3.90.640.90">
    <property type="entry name" value="Anti-proliferative protein, N-terminal domain"/>
    <property type="match status" value="1"/>
</dbReference>
<protein>
    <recommendedName>
        <fullName evidence="3">Anti-proliferative protein domain-containing protein</fullName>
    </recommendedName>
</protein>
<dbReference type="AlphaFoldDB" id="A0AAV7D0T4"/>
<gene>
    <name evidence="4" type="ORF">GDO81_007013</name>
</gene>
<dbReference type="Pfam" id="PF07742">
    <property type="entry name" value="BTG"/>
    <property type="match status" value="1"/>
</dbReference>
<dbReference type="GO" id="GO:0005737">
    <property type="term" value="C:cytoplasm"/>
    <property type="evidence" value="ECO:0007669"/>
    <property type="project" value="TreeGrafter"/>
</dbReference>
<comment type="similarity">
    <text evidence="1">Belongs to the BTG family.</text>
</comment>
<organism evidence="4 5">
    <name type="scientific">Engystomops pustulosus</name>
    <name type="common">Tungara frog</name>
    <name type="synonym">Physalaemus pustulosus</name>
    <dbReference type="NCBI Taxonomy" id="76066"/>
    <lineage>
        <taxon>Eukaryota</taxon>
        <taxon>Metazoa</taxon>
        <taxon>Chordata</taxon>
        <taxon>Craniata</taxon>
        <taxon>Vertebrata</taxon>
        <taxon>Euteleostomi</taxon>
        <taxon>Amphibia</taxon>
        <taxon>Batrachia</taxon>
        <taxon>Anura</taxon>
        <taxon>Neobatrachia</taxon>
        <taxon>Hyloidea</taxon>
        <taxon>Leptodactylidae</taxon>
        <taxon>Leiuperinae</taxon>
        <taxon>Engystomops</taxon>
    </lineage>
</organism>
<evidence type="ECO:0000256" key="1">
    <source>
        <dbReference type="ARBA" id="ARBA00007989"/>
    </source>
</evidence>
<evidence type="ECO:0000313" key="4">
    <source>
        <dbReference type="EMBL" id="KAG8591013.1"/>
    </source>
</evidence>
<dbReference type="PRINTS" id="PR00310">
    <property type="entry name" value="ANTIPRLFBTG1"/>
</dbReference>
<dbReference type="InterPro" id="IPR036054">
    <property type="entry name" value="BTG-like_sf"/>
</dbReference>
<reference evidence="4" key="1">
    <citation type="thesis" date="2020" institute="ProQuest LLC" country="789 East Eisenhower Parkway, Ann Arbor, MI, USA">
        <title>Comparative Genomics and Chromosome Evolution.</title>
        <authorList>
            <person name="Mudd A.B."/>
        </authorList>
    </citation>
    <scope>NUCLEOTIDE SEQUENCE</scope>
    <source>
        <strain evidence="4">237g6f4</strain>
        <tissue evidence="4">Blood</tissue>
    </source>
</reference>
<dbReference type="EMBL" id="WNYA01000002">
    <property type="protein sequence ID" value="KAG8591013.1"/>
    <property type="molecule type" value="Genomic_DNA"/>
</dbReference>
<dbReference type="InterPro" id="IPR002087">
    <property type="entry name" value="Anti_prolifrtn"/>
</dbReference>
<dbReference type="PANTHER" id="PTHR22978:SF46">
    <property type="entry name" value="LOW QUALITY PROTEIN: MATERNAL B9.10 PROTEIN-LIKE"/>
    <property type="match status" value="1"/>
</dbReference>
<dbReference type="SUPFAM" id="SSF160696">
    <property type="entry name" value="BTG domain-like"/>
    <property type="match status" value="1"/>
</dbReference>
<feature type="region of interest" description="Disordered" evidence="2">
    <location>
        <begin position="136"/>
        <end position="177"/>
    </location>
</feature>
<proteinExistence type="inferred from homology"/>
<evidence type="ECO:0000256" key="2">
    <source>
        <dbReference type="SAM" id="MobiDB-lite"/>
    </source>
</evidence>
<dbReference type="InterPro" id="IPR033332">
    <property type="entry name" value="BTG"/>
</dbReference>
<accession>A0AAV7D0T4</accession>
<dbReference type="SMART" id="SM00099">
    <property type="entry name" value="btg1"/>
    <property type="match status" value="1"/>
</dbReference>